<sequence length="42" mass="4580">MESIKDSIRNILKIGLGNSKLGLMPLEVFKNSSWSVEGVDSS</sequence>
<protein>
    <submittedName>
        <fullName evidence="1">Uncharacterized protein</fullName>
    </submittedName>
</protein>
<accession>A0ABZ0UIW5</accession>
<dbReference type="EMBL" id="CP110820">
    <property type="protein sequence ID" value="WPX96024.1"/>
    <property type="molecule type" value="Genomic_DNA"/>
</dbReference>
<keyword evidence="2" id="KW-1185">Reference proteome</keyword>
<dbReference type="Proteomes" id="UP001327219">
    <property type="component" value="Chromosome"/>
</dbReference>
<organism evidence="1 2">
    <name type="scientific">Candidatus Bandiella euplotis</name>
    <dbReference type="NCBI Taxonomy" id="1664265"/>
    <lineage>
        <taxon>Bacteria</taxon>
        <taxon>Pseudomonadati</taxon>
        <taxon>Pseudomonadota</taxon>
        <taxon>Alphaproteobacteria</taxon>
        <taxon>Rickettsiales</taxon>
        <taxon>Candidatus Midichloriaceae</taxon>
        <taxon>Candidatus Bandiella</taxon>
    </lineage>
</organism>
<evidence type="ECO:0000313" key="1">
    <source>
        <dbReference type="EMBL" id="WPX96024.1"/>
    </source>
</evidence>
<gene>
    <name evidence="1" type="ORF">Bandiella_00127</name>
</gene>
<proteinExistence type="predicted"/>
<reference evidence="1 2" key="1">
    <citation type="submission" date="2022-11" db="EMBL/GenBank/DDBJ databases">
        <title>Host association and intracellularity evolved multiple times independently in the Rickettsiales.</title>
        <authorList>
            <person name="Castelli M."/>
            <person name="Nardi T."/>
            <person name="Gammuto L."/>
            <person name="Bellinzona G."/>
            <person name="Sabaneyeva E."/>
            <person name="Potekhin A."/>
            <person name="Serra V."/>
            <person name="Petroni G."/>
            <person name="Sassera D."/>
        </authorList>
    </citation>
    <scope>NUCLEOTIDE SEQUENCE [LARGE SCALE GENOMIC DNA]</scope>
    <source>
        <strain evidence="1 2">NDG2</strain>
    </source>
</reference>
<evidence type="ECO:0000313" key="2">
    <source>
        <dbReference type="Proteomes" id="UP001327219"/>
    </source>
</evidence>
<name>A0ABZ0UIW5_9RICK</name>